<reference evidence="1 2" key="1">
    <citation type="journal article" date="2018" name="Front. Plant Sci.">
        <title>Red Clover (Trifolium pratense) and Zigzag Clover (T. medium) - A Picture of Genomic Similarities and Differences.</title>
        <authorList>
            <person name="Dluhosova J."/>
            <person name="Istvanek J."/>
            <person name="Nedelnik J."/>
            <person name="Repkova J."/>
        </authorList>
    </citation>
    <scope>NUCLEOTIDE SEQUENCE [LARGE SCALE GENOMIC DNA]</scope>
    <source>
        <strain evidence="2">cv. 10/8</strain>
        <tissue evidence="1">Leaf</tissue>
    </source>
</reference>
<keyword evidence="2" id="KW-1185">Reference proteome</keyword>
<organism evidence="1 2">
    <name type="scientific">Trifolium medium</name>
    <dbReference type="NCBI Taxonomy" id="97028"/>
    <lineage>
        <taxon>Eukaryota</taxon>
        <taxon>Viridiplantae</taxon>
        <taxon>Streptophyta</taxon>
        <taxon>Embryophyta</taxon>
        <taxon>Tracheophyta</taxon>
        <taxon>Spermatophyta</taxon>
        <taxon>Magnoliopsida</taxon>
        <taxon>eudicotyledons</taxon>
        <taxon>Gunneridae</taxon>
        <taxon>Pentapetalae</taxon>
        <taxon>rosids</taxon>
        <taxon>fabids</taxon>
        <taxon>Fabales</taxon>
        <taxon>Fabaceae</taxon>
        <taxon>Papilionoideae</taxon>
        <taxon>50 kb inversion clade</taxon>
        <taxon>NPAAA clade</taxon>
        <taxon>Hologalegina</taxon>
        <taxon>IRL clade</taxon>
        <taxon>Trifolieae</taxon>
        <taxon>Trifolium</taxon>
    </lineage>
</organism>
<evidence type="ECO:0000313" key="2">
    <source>
        <dbReference type="Proteomes" id="UP000265520"/>
    </source>
</evidence>
<protein>
    <submittedName>
        <fullName evidence="1">Uncharacterized protein</fullName>
    </submittedName>
</protein>
<name>A0A392QU16_9FABA</name>
<dbReference type="Proteomes" id="UP000265520">
    <property type="component" value="Unassembled WGS sequence"/>
</dbReference>
<proteinExistence type="predicted"/>
<comment type="caution">
    <text evidence="1">The sequence shown here is derived from an EMBL/GenBank/DDBJ whole genome shotgun (WGS) entry which is preliminary data.</text>
</comment>
<sequence>MLLATFSRLSVSVGRVVGRVVVWWSRCRLVVADLLVLRRVCSGGRVVFLDSTLSVLDRCVLFLVVVVATDLRWSGGGCDGSEMEVMRGCGGEVLTWRCWIWRRRCVVDAVCDWRSKIQDSLTGFQIC</sequence>
<dbReference type="AlphaFoldDB" id="A0A392QU16"/>
<dbReference type="EMBL" id="LXQA010155055">
    <property type="protein sequence ID" value="MCI26735.1"/>
    <property type="molecule type" value="Genomic_DNA"/>
</dbReference>
<accession>A0A392QU16</accession>
<evidence type="ECO:0000313" key="1">
    <source>
        <dbReference type="EMBL" id="MCI26735.1"/>
    </source>
</evidence>